<feature type="domain" description="DUF3835" evidence="2">
    <location>
        <begin position="535"/>
        <end position="598"/>
    </location>
</feature>
<feature type="compositionally biased region" description="Basic and acidic residues" evidence="1">
    <location>
        <begin position="89"/>
        <end position="98"/>
    </location>
</feature>
<dbReference type="FunCoup" id="C4QVI8">
    <property type="interactions" value="116"/>
</dbReference>
<dbReference type="GO" id="GO:1990114">
    <property type="term" value="P:RNA polymerase II core complex assembly"/>
    <property type="evidence" value="ECO:0007669"/>
    <property type="project" value="TreeGrafter"/>
</dbReference>
<dbReference type="Proteomes" id="UP000000314">
    <property type="component" value="Chromosome 1"/>
</dbReference>
<feature type="region of interest" description="Disordered" evidence="1">
    <location>
        <begin position="83"/>
        <end position="108"/>
    </location>
</feature>
<feature type="region of interest" description="Disordered" evidence="1">
    <location>
        <begin position="352"/>
        <end position="371"/>
    </location>
</feature>
<name>C4QVI8_KOMPG</name>
<dbReference type="GeneID" id="8196433"/>
<organism evidence="3 4">
    <name type="scientific">Komagataella phaffii (strain GS115 / ATCC 20864)</name>
    <name type="common">Yeast</name>
    <name type="synonym">Pichia pastoris</name>
    <dbReference type="NCBI Taxonomy" id="644223"/>
    <lineage>
        <taxon>Eukaryota</taxon>
        <taxon>Fungi</taxon>
        <taxon>Dikarya</taxon>
        <taxon>Ascomycota</taxon>
        <taxon>Saccharomycotina</taxon>
        <taxon>Pichiomycetes</taxon>
        <taxon>Pichiales</taxon>
        <taxon>Pichiaceae</taxon>
        <taxon>Komagataella</taxon>
    </lineage>
</organism>
<dbReference type="STRING" id="644223.C4QVI8"/>
<dbReference type="AlphaFoldDB" id="C4QVI8"/>
<dbReference type="GO" id="GO:0051082">
    <property type="term" value="F:unfolded protein binding"/>
    <property type="evidence" value="ECO:0007669"/>
    <property type="project" value="InterPro"/>
</dbReference>
<feature type="compositionally biased region" description="Acidic residues" evidence="1">
    <location>
        <begin position="258"/>
        <end position="271"/>
    </location>
</feature>
<dbReference type="InterPro" id="IPR024325">
    <property type="entry name" value="DUF3835"/>
</dbReference>
<protein>
    <recommendedName>
        <fullName evidence="2">DUF3835 domain-containing protein</fullName>
    </recommendedName>
</protein>
<dbReference type="InParanoid" id="C4QVI8"/>
<dbReference type="KEGG" id="ppa:PAS_chr1-3_0198"/>
<dbReference type="GO" id="GO:0005737">
    <property type="term" value="C:cytoplasm"/>
    <property type="evidence" value="ECO:0007669"/>
    <property type="project" value="TreeGrafter"/>
</dbReference>
<dbReference type="GO" id="GO:1990115">
    <property type="term" value="P:RNA polymerase III assembly"/>
    <property type="evidence" value="ECO:0007669"/>
    <property type="project" value="TreeGrafter"/>
</dbReference>
<evidence type="ECO:0000313" key="4">
    <source>
        <dbReference type="Proteomes" id="UP000000314"/>
    </source>
</evidence>
<sequence length="602" mass="68139">MNLEQNEKLTELLTKMKMLDDIDAKNKLNDESGDTEALPIMEIREELDDNDGVLRSTVKQAELNNDELETLVEKIVELEDKNNASSQIEEIKEQAKDTDAEEETETRVVQDRTVLIKNTEKKDESLPSDNPDDVELVDDLLEEMYVSKSGNQPSTNGNEHAAVGLKPILKQASQSSRFKRKKKGKQTKESKTVAFTHSEVREFDTTESVVNASSKVNTAPAIDPEELLSLEVIAGEMEHEGLDVDEDSSLPIEGEFDYDFEDEDDDSEDDISWIPDSDSANGMLWSQVQKLRQEKERPKESAVVADIVETIPIPDDSNPIPDQPVSEVVLERSITEAPLPMEIVDEVNLGFNKNNSNDQEHLKTNPKTAKVSRFKRSLSNKSANVIENHTVQPKIIPPSIEKSDKIEEIIDPKPETEPTEVEPSNDISIVQPTLDYPSLNDDIDSMAKAYVLGLYDDDIQTEGEVVNELKDFEKINAIVEARERKENSKQKQEGEEELPEDKSILTDVMEHETDDDDEEEFELDEHAPIMSVEDTDLDIQLSTDQLDQQINLDYHTLRQKMVHLYNGGFKKSEKEQEIEPIDENGNPIKISRFRAARLNLNV</sequence>
<dbReference type="GO" id="GO:0016272">
    <property type="term" value="C:prefoldin complex"/>
    <property type="evidence" value="ECO:0007669"/>
    <property type="project" value="InterPro"/>
</dbReference>
<keyword evidence="4" id="KW-1185">Reference proteome</keyword>
<proteinExistence type="predicted"/>
<dbReference type="PANTHER" id="PTHR12674:SF2">
    <property type="entry name" value="PREFOLDIN SUBUNIT 5"/>
    <property type="match status" value="1"/>
</dbReference>
<dbReference type="EMBL" id="FN392319">
    <property type="protein sequence ID" value="CAY67261.1"/>
    <property type="molecule type" value="Genomic_DNA"/>
</dbReference>
<dbReference type="HOGENOM" id="CLU_453487_0_0_1"/>
<dbReference type="RefSeq" id="XP_002489542.1">
    <property type="nucleotide sequence ID" value="XM_002489497.1"/>
</dbReference>
<feature type="region of interest" description="Disordered" evidence="1">
    <location>
        <begin position="258"/>
        <end position="279"/>
    </location>
</feature>
<gene>
    <name evidence="3" type="ordered locus">PAS_chr1-3_0198</name>
</gene>
<accession>C4QVI8</accession>
<dbReference type="OrthoDB" id="21413at2759"/>
<dbReference type="InterPro" id="IPR011599">
    <property type="entry name" value="PFD_alpha_archaea"/>
</dbReference>
<dbReference type="GO" id="GO:0006457">
    <property type="term" value="P:protein folding"/>
    <property type="evidence" value="ECO:0007669"/>
    <property type="project" value="InterPro"/>
</dbReference>
<feature type="domain" description="DUF3835" evidence="2">
    <location>
        <begin position="325"/>
        <end position="375"/>
    </location>
</feature>
<evidence type="ECO:0000313" key="3">
    <source>
        <dbReference type="EMBL" id="CAY67261.1"/>
    </source>
</evidence>
<dbReference type="eggNOG" id="ENOG502QVS0">
    <property type="taxonomic scope" value="Eukaryota"/>
</dbReference>
<dbReference type="Pfam" id="PF12927">
    <property type="entry name" value="DUF3835"/>
    <property type="match status" value="2"/>
</dbReference>
<feature type="region of interest" description="Disordered" evidence="1">
    <location>
        <begin position="173"/>
        <end position="193"/>
    </location>
</feature>
<dbReference type="PANTHER" id="PTHR12674">
    <property type="entry name" value="PREFOLDIN SUBUNIT 5"/>
    <property type="match status" value="1"/>
</dbReference>
<reference evidence="3 4" key="1">
    <citation type="journal article" date="2009" name="Nat. Biotechnol.">
        <title>Genome sequence of the recombinant protein production host Pichia pastoris.</title>
        <authorList>
            <person name="De Schutter K."/>
            <person name="Lin Y.C."/>
            <person name="Tiels P."/>
            <person name="Van Hecke A."/>
            <person name="Glinka S."/>
            <person name="Weber-Lehmann J."/>
            <person name="Rouze P."/>
            <person name="Van de Peer Y."/>
            <person name="Callewaert N."/>
        </authorList>
    </citation>
    <scope>NUCLEOTIDE SEQUENCE [LARGE SCALE GENOMIC DNA]</scope>
    <source>
        <strain evidence="4">GS115 / ATCC 20864</strain>
    </source>
</reference>
<evidence type="ECO:0000259" key="2">
    <source>
        <dbReference type="Pfam" id="PF12927"/>
    </source>
</evidence>
<dbReference type="GO" id="GO:1990113">
    <property type="term" value="P:RNA polymerase I assembly"/>
    <property type="evidence" value="ECO:0007669"/>
    <property type="project" value="TreeGrafter"/>
</dbReference>
<dbReference type="OMA" id="EDDISWI"/>
<evidence type="ECO:0000256" key="1">
    <source>
        <dbReference type="SAM" id="MobiDB-lite"/>
    </source>
</evidence>